<reference evidence="2 3" key="1">
    <citation type="submission" date="2015-08" db="EMBL/GenBank/DDBJ databases">
        <authorList>
            <person name="Babu N.S."/>
            <person name="Beckwith C.J."/>
            <person name="Beseler K.G."/>
            <person name="Brison A."/>
            <person name="Carone J.V."/>
            <person name="Caskin T.P."/>
            <person name="Diamond M."/>
            <person name="Durham M.E."/>
            <person name="Foxe J.M."/>
            <person name="Go M."/>
            <person name="Henderson B.A."/>
            <person name="Jones I.B."/>
            <person name="McGettigan J.A."/>
            <person name="Micheletti S.J."/>
            <person name="Nasrallah M.E."/>
            <person name="Ortiz D."/>
            <person name="Piller C.R."/>
            <person name="Privatt S.R."/>
            <person name="Schneider S.L."/>
            <person name="Sharp S."/>
            <person name="Smith T.C."/>
            <person name="Stanton J.D."/>
            <person name="Ullery H.E."/>
            <person name="Wilson R.J."/>
            <person name="Serrano M.G."/>
            <person name="Buck G."/>
            <person name="Lee V."/>
            <person name="Wang Y."/>
            <person name="Carvalho R."/>
            <person name="Voegtly L."/>
            <person name="Shi R."/>
            <person name="Duckworth R."/>
            <person name="Johnson A."/>
            <person name="Loviza R."/>
            <person name="Walstead R."/>
            <person name="Shah Z."/>
            <person name="Kiflezghi M."/>
            <person name="Wade K."/>
            <person name="Ball S.L."/>
            <person name="Bradley K.W."/>
            <person name="Asai D.J."/>
            <person name="Bowman C.A."/>
            <person name="Russell D.A."/>
            <person name="Pope W.H."/>
            <person name="Jacobs-Sera D."/>
            <person name="Hendrix R.W."/>
            <person name="Hatfull G.F."/>
        </authorList>
    </citation>
    <scope>NUCLEOTIDE SEQUENCE [LARGE SCALE GENOMIC DNA]</scope>
    <source>
        <strain evidence="2 3">DSM 27710</strain>
    </source>
</reference>
<protein>
    <submittedName>
        <fullName evidence="2">Uncharacterized protein</fullName>
    </submittedName>
</protein>
<keyword evidence="3" id="KW-1185">Reference proteome</keyword>
<proteinExistence type="predicted"/>
<sequence length="49" mass="5638">MFGENEAIDSFRHNRGIMIPLLPLKQREIEAPKSSRTSNGYALNDRHRA</sequence>
<accession>A0A0K1PB42</accession>
<name>A0A0K1PB42_9BACT</name>
<evidence type="ECO:0000256" key="1">
    <source>
        <dbReference type="SAM" id="MobiDB-lite"/>
    </source>
</evidence>
<dbReference type="AlphaFoldDB" id="A0A0K1PB42"/>
<organism evidence="2 3">
    <name type="scientific">Vulgatibacter incomptus</name>
    <dbReference type="NCBI Taxonomy" id="1391653"/>
    <lineage>
        <taxon>Bacteria</taxon>
        <taxon>Pseudomonadati</taxon>
        <taxon>Myxococcota</taxon>
        <taxon>Myxococcia</taxon>
        <taxon>Myxococcales</taxon>
        <taxon>Cystobacterineae</taxon>
        <taxon>Vulgatibacteraceae</taxon>
        <taxon>Vulgatibacter</taxon>
    </lineage>
</organism>
<evidence type="ECO:0000313" key="3">
    <source>
        <dbReference type="Proteomes" id="UP000055590"/>
    </source>
</evidence>
<gene>
    <name evidence="2" type="ORF">AKJ08_1135</name>
</gene>
<evidence type="ECO:0000313" key="2">
    <source>
        <dbReference type="EMBL" id="AKU90748.1"/>
    </source>
</evidence>
<feature type="region of interest" description="Disordered" evidence="1">
    <location>
        <begin position="29"/>
        <end position="49"/>
    </location>
</feature>
<dbReference type="KEGG" id="vin:AKJ08_1135"/>
<dbReference type="EMBL" id="CP012332">
    <property type="protein sequence ID" value="AKU90748.1"/>
    <property type="molecule type" value="Genomic_DNA"/>
</dbReference>
<dbReference type="Proteomes" id="UP000055590">
    <property type="component" value="Chromosome"/>
</dbReference>